<dbReference type="InterPro" id="IPR011059">
    <property type="entry name" value="Metal-dep_hydrolase_composite"/>
</dbReference>
<dbReference type="InterPro" id="IPR052349">
    <property type="entry name" value="Metallo-hydrolase_Enzymes"/>
</dbReference>
<dbReference type="PANTHER" id="PTHR32027">
    <property type="entry name" value="CYTOSINE DEAMINASE"/>
    <property type="match status" value="1"/>
</dbReference>
<dbReference type="PROSITE" id="PS01137">
    <property type="entry name" value="TATD_1"/>
    <property type="match status" value="1"/>
</dbReference>
<dbReference type="Gene3D" id="3.20.20.140">
    <property type="entry name" value="Metal-dependent hydrolases"/>
    <property type="match status" value="1"/>
</dbReference>
<dbReference type="PANTHER" id="PTHR32027:SF9">
    <property type="entry name" value="BLL3847 PROTEIN"/>
    <property type="match status" value="1"/>
</dbReference>
<dbReference type="Proteomes" id="UP000252586">
    <property type="component" value="Unassembled WGS sequence"/>
</dbReference>
<dbReference type="Gene3D" id="2.30.40.10">
    <property type="entry name" value="Urease, subunit C, domain 1"/>
    <property type="match status" value="1"/>
</dbReference>
<dbReference type="AlphaFoldDB" id="A0A366DV52"/>
<evidence type="ECO:0000313" key="2">
    <source>
        <dbReference type="EMBL" id="RBO93962.1"/>
    </source>
</evidence>
<reference evidence="2 3" key="1">
    <citation type="submission" date="2018-06" db="EMBL/GenBank/DDBJ databases">
        <title>Genomic Encyclopedia of Type Strains, Phase IV (KMG-IV): sequencing the most valuable type-strain genomes for metagenomic binning, comparative biology and taxonomic classification.</title>
        <authorList>
            <person name="Goeker M."/>
        </authorList>
    </citation>
    <scope>NUCLEOTIDE SEQUENCE [LARGE SCALE GENOMIC DNA]</scope>
    <source>
        <strain evidence="2 3">DSM 44599</strain>
    </source>
</reference>
<sequence>MGELTLLRDGNPWGTGTPTDLYIRNGRFVAAGEPDRVIDLAGAQVFPGLIDAHCHLDKTLWGARWVPNTAGPRLADKIDYVRRRGVEFGVPSADRVAALLRHMSSRGTTRVRTHTDVAPHLGLDGCHAVREAAEQVADRITVQQAAFPQFGLLTNPGTLELMDRALRTGLAQVVGGIDPAGVDRDPVRHLDAVFGLATTHAAPVDLHLHDRGTLGAWQLELIIERTRATGMHGRVTVGHAYALGDVEPARQADLVAGLAEAGISIATCAAHSDPLPPLHAMGAAGANLAAGSDGIRDLWSPYGDGDMLTRARQLAYRADCHADDEIEVALRAATFGGAIALGHSGYGLREGDVADLVAVPGATAAESVVTCGERALVMHAGKVVAP</sequence>
<evidence type="ECO:0000259" key="1">
    <source>
        <dbReference type="Pfam" id="PF07969"/>
    </source>
</evidence>
<accession>A0A366DV52</accession>
<dbReference type="GO" id="GO:0016814">
    <property type="term" value="F:hydrolase activity, acting on carbon-nitrogen (but not peptide) bonds, in cyclic amidines"/>
    <property type="evidence" value="ECO:0007669"/>
    <property type="project" value="TreeGrafter"/>
</dbReference>
<dbReference type="OrthoDB" id="3366604at2"/>
<gene>
    <name evidence="2" type="ORF">DFR74_102382</name>
</gene>
<dbReference type="NCBIfam" id="NF004636">
    <property type="entry name" value="PRK05985.1"/>
    <property type="match status" value="1"/>
</dbReference>
<dbReference type="STRING" id="1210090.GCA_001613185_00242"/>
<proteinExistence type="predicted"/>
<dbReference type="Pfam" id="PF07969">
    <property type="entry name" value="Amidohydro_3"/>
    <property type="match status" value="1"/>
</dbReference>
<feature type="domain" description="Amidohydrolase 3" evidence="1">
    <location>
        <begin position="93"/>
        <end position="384"/>
    </location>
</feature>
<dbReference type="InterPro" id="IPR013108">
    <property type="entry name" value="Amidohydro_3"/>
</dbReference>
<protein>
    <submittedName>
        <fullName evidence="2">Cytosine deaminase</fullName>
    </submittedName>
</protein>
<dbReference type="RefSeq" id="WP_067501740.1">
    <property type="nucleotide sequence ID" value="NZ_QNRE01000002.1"/>
</dbReference>
<dbReference type="SUPFAM" id="SSF51338">
    <property type="entry name" value="Composite domain of metallo-dependent hydrolases"/>
    <property type="match status" value="1"/>
</dbReference>
<evidence type="ECO:0000313" key="3">
    <source>
        <dbReference type="Proteomes" id="UP000252586"/>
    </source>
</evidence>
<comment type="caution">
    <text evidence="2">The sequence shown here is derived from an EMBL/GenBank/DDBJ whole genome shotgun (WGS) entry which is preliminary data.</text>
</comment>
<dbReference type="SUPFAM" id="SSF51556">
    <property type="entry name" value="Metallo-dependent hydrolases"/>
    <property type="match status" value="1"/>
</dbReference>
<keyword evidence="3" id="KW-1185">Reference proteome</keyword>
<organism evidence="2 3">
    <name type="scientific">Nocardia puris</name>
    <dbReference type="NCBI Taxonomy" id="208602"/>
    <lineage>
        <taxon>Bacteria</taxon>
        <taxon>Bacillati</taxon>
        <taxon>Actinomycetota</taxon>
        <taxon>Actinomycetes</taxon>
        <taxon>Mycobacteriales</taxon>
        <taxon>Nocardiaceae</taxon>
        <taxon>Nocardia</taxon>
    </lineage>
</organism>
<dbReference type="InterPro" id="IPR018228">
    <property type="entry name" value="DNase_TatD-rel_CS"/>
</dbReference>
<dbReference type="InterPro" id="IPR032466">
    <property type="entry name" value="Metal_Hydrolase"/>
</dbReference>
<name>A0A366DV52_9NOCA</name>
<dbReference type="EMBL" id="QNRE01000002">
    <property type="protein sequence ID" value="RBO93962.1"/>
    <property type="molecule type" value="Genomic_DNA"/>
</dbReference>